<feature type="domain" description="Phospholipase C/D" evidence="1">
    <location>
        <begin position="6"/>
        <end position="98"/>
    </location>
</feature>
<keyword evidence="3" id="KW-1185">Reference proteome</keyword>
<protein>
    <recommendedName>
        <fullName evidence="1">Phospholipase C/D domain-containing protein</fullName>
    </recommendedName>
</protein>
<evidence type="ECO:0000313" key="2">
    <source>
        <dbReference type="EMBL" id="QAT61530.1"/>
    </source>
</evidence>
<dbReference type="AlphaFoldDB" id="A0A410QC30"/>
<dbReference type="InterPro" id="IPR029002">
    <property type="entry name" value="PLPC/GPLD1"/>
</dbReference>
<name>A0A410QC30_9FIRM</name>
<sequence>MASWMVHFRIADIIMDYIPNVDMEQFIVGNIAPDCGEPNEDWSDFTPSPKITHWNDTGKKQDIDYEKFFDTYIRDNEEKGKLSFYIGYYIHLITDVLWMKMILSSTKEKFKEAFLNDKNFIWTVKEDWYNLDHLFLKNNPDFRTFRIFDKIKAFPNVYLDYYSDTAIEKQIKYISDFYNNFTGNLDGEYRYLNESQMNDYVKEGSEYILEHLKEKRIIE</sequence>
<accession>A0A410QC30</accession>
<gene>
    <name evidence="2" type="ORF">EQM13_08030</name>
</gene>
<proteinExistence type="predicted"/>
<organism evidence="2 3">
    <name type="scientific">Acidilutibacter cellobiosedens</name>
    <dbReference type="NCBI Taxonomy" id="2507161"/>
    <lineage>
        <taxon>Bacteria</taxon>
        <taxon>Bacillati</taxon>
        <taxon>Bacillota</taxon>
        <taxon>Tissierellia</taxon>
        <taxon>Tissierellales</taxon>
        <taxon>Acidilutibacteraceae</taxon>
        <taxon>Acidilutibacter</taxon>
    </lineage>
</organism>
<dbReference type="KEGG" id="spoa:EQM13_08030"/>
<dbReference type="Pfam" id="PF00882">
    <property type="entry name" value="Zn_dep_PLPC"/>
    <property type="match status" value="1"/>
</dbReference>
<dbReference type="RefSeq" id="WP_128752403.1">
    <property type="nucleotide sequence ID" value="NZ_CP035282.1"/>
</dbReference>
<reference evidence="3" key="1">
    <citation type="submission" date="2019-01" db="EMBL/GenBank/DDBJ databases">
        <title>Draft genomes of a novel of Sporanaerobacter strains.</title>
        <authorList>
            <person name="Ma S."/>
        </authorList>
    </citation>
    <scope>NUCLEOTIDE SEQUENCE [LARGE SCALE GENOMIC DNA]</scope>
    <source>
        <strain evidence="3">NJN-17</strain>
    </source>
</reference>
<evidence type="ECO:0000259" key="1">
    <source>
        <dbReference type="Pfam" id="PF00882"/>
    </source>
</evidence>
<dbReference type="Proteomes" id="UP000287969">
    <property type="component" value="Chromosome"/>
</dbReference>
<dbReference type="OrthoDB" id="9810012at2"/>
<evidence type="ECO:0000313" key="3">
    <source>
        <dbReference type="Proteomes" id="UP000287969"/>
    </source>
</evidence>
<dbReference type="EMBL" id="CP035282">
    <property type="protein sequence ID" value="QAT61530.1"/>
    <property type="molecule type" value="Genomic_DNA"/>
</dbReference>